<sequence length="208" mass="21993">MAQFSPTSATTPTRFQYSSTTQSSTAIPAALPLPMVRVDSQLEVERAVTMAAALSQDHSLGWSSSRLRRRSFSWRAASASRAWASSSALRCFSPASSSFICSSSKASLYFSSAQLVTAVIPLRTGVVTIPTRLDRGSATPPNSIDTTAVTRASRMAAIKIRIPLCRKKSFTSVRSLSLSRCPARPPPSAGSPRRAGAGCRPGGTRAGP</sequence>
<proteinExistence type="predicted"/>
<accession>A0A174SUR8</accession>
<feature type="region of interest" description="Disordered" evidence="1">
    <location>
        <begin position="178"/>
        <end position="208"/>
    </location>
</feature>
<evidence type="ECO:0000313" key="2">
    <source>
        <dbReference type="EMBL" id="CUP99165.1"/>
    </source>
</evidence>
<name>A0A174SUR8_FLAPL</name>
<organism evidence="2 3">
    <name type="scientific">Flavonifractor plautii</name>
    <name type="common">Fusobacterium plautii</name>
    <dbReference type="NCBI Taxonomy" id="292800"/>
    <lineage>
        <taxon>Bacteria</taxon>
        <taxon>Bacillati</taxon>
        <taxon>Bacillota</taxon>
        <taxon>Clostridia</taxon>
        <taxon>Eubacteriales</taxon>
        <taxon>Oscillospiraceae</taxon>
        <taxon>Flavonifractor</taxon>
    </lineage>
</organism>
<feature type="region of interest" description="Disordered" evidence="1">
    <location>
        <begin position="1"/>
        <end position="20"/>
    </location>
</feature>
<dbReference type="Proteomes" id="UP000095746">
    <property type="component" value="Unassembled WGS sequence"/>
</dbReference>
<evidence type="ECO:0000256" key="1">
    <source>
        <dbReference type="SAM" id="MobiDB-lite"/>
    </source>
</evidence>
<dbReference type="AlphaFoldDB" id="A0A174SUR8"/>
<protein>
    <submittedName>
        <fullName evidence="2">Uncharacterized protein</fullName>
    </submittedName>
</protein>
<gene>
    <name evidence="2" type="ORF">ERS852411_03842</name>
</gene>
<evidence type="ECO:0000313" key="3">
    <source>
        <dbReference type="Proteomes" id="UP000095746"/>
    </source>
</evidence>
<dbReference type="EMBL" id="CYZT01000607">
    <property type="protein sequence ID" value="CUP99165.1"/>
    <property type="molecule type" value="Genomic_DNA"/>
</dbReference>
<reference evidence="2 3" key="1">
    <citation type="submission" date="2015-09" db="EMBL/GenBank/DDBJ databases">
        <authorList>
            <consortium name="Pathogen Informatics"/>
        </authorList>
    </citation>
    <scope>NUCLEOTIDE SEQUENCE [LARGE SCALE GENOMIC DNA]</scope>
    <source>
        <strain evidence="2 3">2789STDY5608854</strain>
    </source>
</reference>
<feature type="compositionally biased region" description="Gly residues" evidence="1">
    <location>
        <begin position="199"/>
        <end position="208"/>
    </location>
</feature>